<evidence type="ECO:0000256" key="12">
    <source>
        <dbReference type="ARBA" id="ARBA00022989"/>
    </source>
</evidence>
<protein>
    <submittedName>
        <fullName evidence="21">Na_Ca_ex domain-containing protein</fullName>
    </submittedName>
</protein>
<keyword evidence="10" id="KW-0769">Symport</keyword>
<feature type="transmembrane region" description="Helical" evidence="18">
    <location>
        <begin position="384"/>
        <end position="407"/>
    </location>
</feature>
<dbReference type="NCBIfam" id="TIGR00367">
    <property type="entry name" value="calcium/sodium antiporter"/>
    <property type="match status" value="1"/>
</dbReference>
<evidence type="ECO:0000256" key="9">
    <source>
        <dbReference type="ARBA" id="ARBA00022837"/>
    </source>
</evidence>
<dbReference type="PANTHER" id="PTHR10846:SF73">
    <property type="entry name" value="SODIUM_CALCIUM EXCHANGER MEMBRANE REGION DOMAIN-CONTAINING PROTEIN"/>
    <property type="match status" value="1"/>
</dbReference>
<reference evidence="21" key="1">
    <citation type="submission" date="2016-11" db="UniProtKB">
        <authorList>
            <consortium name="WormBaseParasite"/>
        </authorList>
    </citation>
    <scope>IDENTIFICATION</scope>
</reference>
<evidence type="ECO:0000256" key="11">
    <source>
        <dbReference type="ARBA" id="ARBA00022958"/>
    </source>
</evidence>
<evidence type="ECO:0000256" key="5">
    <source>
        <dbReference type="ARBA" id="ARBA00022538"/>
    </source>
</evidence>
<evidence type="ECO:0000259" key="19">
    <source>
        <dbReference type="Pfam" id="PF01699"/>
    </source>
</evidence>
<feature type="transmembrane region" description="Helical" evidence="18">
    <location>
        <begin position="117"/>
        <end position="137"/>
    </location>
</feature>
<keyword evidence="5" id="KW-0633">Potassium transport</keyword>
<keyword evidence="3" id="KW-0813">Transport</keyword>
<dbReference type="GO" id="GO:0015293">
    <property type="term" value="F:symporter activity"/>
    <property type="evidence" value="ECO:0007669"/>
    <property type="project" value="UniProtKB-KW"/>
</dbReference>
<dbReference type="InterPro" id="IPR044880">
    <property type="entry name" value="NCX_ion-bd_dom_sf"/>
</dbReference>
<organism evidence="20 21">
    <name type="scientific">Macrostomum lignano</name>
    <dbReference type="NCBI Taxonomy" id="282301"/>
    <lineage>
        <taxon>Eukaryota</taxon>
        <taxon>Metazoa</taxon>
        <taxon>Spiralia</taxon>
        <taxon>Lophotrochozoa</taxon>
        <taxon>Platyhelminthes</taxon>
        <taxon>Rhabditophora</taxon>
        <taxon>Macrostomorpha</taxon>
        <taxon>Macrostomida</taxon>
        <taxon>Macrostomidae</taxon>
        <taxon>Macrostomum</taxon>
    </lineage>
</organism>
<keyword evidence="8" id="KW-0732">Signal</keyword>
<dbReference type="Gene3D" id="1.20.1420.30">
    <property type="entry name" value="NCX, central ion-binding region"/>
    <property type="match status" value="2"/>
</dbReference>
<dbReference type="GO" id="GO:0006874">
    <property type="term" value="P:intracellular calcium ion homeostasis"/>
    <property type="evidence" value="ECO:0007669"/>
    <property type="project" value="TreeGrafter"/>
</dbReference>
<evidence type="ECO:0000256" key="6">
    <source>
        <dbReference type="ARBA" id="ARBA00022568"/>
    </source>
</evidence>
<keyword evidence="16" id="KW-0739">Sodium transport</keyword>
<feature type="transmembrane region" description="Helical" evidence="18">
    <location>
        <begin position="38"/>
        <end position="60"/>
    </location>
</feature>
<comment type="subcellular location">
    <subcellularLocation>
        <location evidence="1">Membrane</location>
        <topology evidence="1">Multi-pass membrane protein</topology>
    </subcellularLocation>
</comment>
<sequence>MAENSANSNSAAATLMAAEPAPPSTTGTRIRRRRRGPAILFLAGWLLACTLLGVGTRSWAGEVDAEPGIAASGRPGRHLLEEVLLTEAGFEGKNACTPRSVETFPPDLFTLEQKRQGAIIIHVLVAVWLFAALAVVCDDYFVSSLEVICDVLDLKSDVAGATFMAAGSSAPELFTSIIGVFFAKSDVGISTIVGSAVFNILFIVSLCGVFATQAIYLSWWPIFRDCGYYCLSVVALIVVIQNGFVDWYESVIFVVMYALYIVIMYYNEAIDRNISDRYPSLGTGASAAAAAGGARRLDESNMDDERVAIVPSSGEGGGTTTYSQLSLGADKEGGGEGNVEEFESPLTMPQGLVKRIYWVVMLPWTCVFLFTIPDCRRPGRWRKFFFITFINSVLWIAGMSYLLVWMVCAVGDTLGIPDTVMGLTILAAGTSVPDAMASVFVARDGFGDMAVSNSIGSNVFDILVGLGVPWFIDTIIREPGSTVVLGDFFFTYSTIMLLSTVVFLFVAVYLNKMRLDRKLGAACLVVYIVFITFSILYETNVFGEMNPPPCPRQRL</sequence>
<evidence type="ECO:0000256" key="8">
    <source>
        <dbReference type="ARBA" id="ARBA00022729"/>
    </source>
</evidence>
<feature type="transmembrane region" description="Helical" evidence="18">
    <location>
        <begin position="519"/>
        <end position="537"/>
    </location>
</feature>
<dbReference type="GO" id="GO:0005886">
    <property type="term" value="C:plasma membrane"/>
    <property type="evidence" value="ECO:0007669"/>
    <property type="project" value="TreeGrafter"/>
</dbReference>
<feature type="region of interest" description="Disordered" evidence="17">
    <location>
        <begin position="1"/>
        <end position="29"/>
    </location>
</feature>
<evidence type="ECO:0000313" key="21">
    <source>
        <dbReference type="WBParaSite" id="maker-uti_cns_0001006-snap-gene-1.13-mRNA-1"/>
    </source>
</evidence>
<dbReference type="InterPro" id="IPR004481">
    <property type="entry name" value="K/Na/Ca-exchanger"/>
</dbReference>
<feature type="transmembrane region" description="Helical" evidence="18">
    <location>
        <begin position="226"/>
        <end position="244"/>
    </location>
</feature>
<name>A0A1I8G715_9PLAT</name>
<evidence type="ECO:0000256" key="10">
    <source>
        <dbReference type="ARBA" id="ARBA00022847"/>
    </source>
</evidence>
<dbReference type="GO" id="GO:0005262">
    <property type="term" value="F:calcium channel activity"/>
    <property type="evidence" value="ECO:0007669"/>
    <property type="project" value="TreeGrafter"/>
</dbReference>
<dbReference type="Pfam" id="PF01699">
    <property type="entry name" value="Na_Ca_ex"/>
    <property type="match status" value="2"/>
</dbReference>
<keyword evidence="6" id="KW-0109">Calcium transport</keyword>
<feature type="transmembrane region" description="Helical" evidence="18">
    <location>
        <begin position="454"/>
        <end position="472"/>
    </location>
</feature>
<feature type="domain" description="Sodium/calcium exchanger membrane region" evidence="19">
    <location>
        <begin position="385"/>
        <end position="535"/>
    </location>
</feature>
<keyword evidence="20" id="KW-1185">Reference proteome</keyword>
<feature type="domain" description="Sodium/calcium exchanger membrane region" evidence="19">
    <location>
        <begin position="123"/>
        <end position="265"/>
    </location>
</feature>
<dbReference type="WBParaSite" id="maker-uti_cns_0001006-snap-gene-1.13-mRNA-1">
    <property type="protein sequence ID" value="maker-uti_cns_0001006-snap-gene-1.13-mRNA-1"/>
    <property type="gene ID" value="maker-uti_cns_0001006-snap-gene-1.13"/>
</dbReference>
<evidence type="ECO:0000256" key="16">
    <source>
        <dbReference type="ARBA" id="ARBA00023201"/>
    </source>
</evidence>
<comment type="similarity">
    <text evidence="2">Belongs to the Ca(2+):cation antiporter (CaCA) (TC 2.A.19) family. SLC24A subfamily.</text>
</comment>
<evidence type="ECO:0000313" key="20">
    <source>
        <dbReference type="Proteomes" id="UP000095280"/>
    </source>
</evidence>
<proteinExistence type="inferred from homology"/>
<dbReference type="FunFam" id="1.20.1420.30:FF:000004">
    <property type="entry name" value="Sodium/potassium/calcium exchanger 2 isoform 1"/>
    <property type="match status" value="1"/>
</dbReference>
<evidence type="ECO:0000256" key="2">
    <source>
        <dbReference type="ARBA" id="ARBA00005364"/>
    </source>
</evidence>
<evidence type="ECO:0000256" key="13">
    <source>
        <dbReference type="ARBA" id="ARBA00023053"/>
    </source>
</evidence>
<evidence type="ECO:0000256" key="15">
    <source>
        <dbReference type="ARBA" id="ARBA00023136"/>
    </source>
</evidence>
<keyword evidence="14" id="KW-0406">Ion transport</keyword>
<feature type="transmembrane region" description="Helical" evidence="18">
    <location>
        <begin position="492"/>
        <end position="510"/>
    </location>
</feature>
<feature type="compositionally biased region" description="Low complexity" evidence="17">
    <location>
        <begin position="1"/>
        <end position="19"/>
    </location>
</feature>
<feature type="transmembrane region" description="Helical" evidence="18">
    <location>
        <begin position="158"/>
        <end position="183"/>
    </location>
</feature>
<evidence type="ECO:0000256" key="4">
    <source>
        <dbReference type="ARBA" id="ARBA00022449"/>
    </source>
</evidence>
<keyword evidence="12 18" id="KW-1133">Transmembrane helix</keyword>
<feature type="transmembrane region" description="Helical" evidence="18">
    <location>
        <begin position="419"/>
        <end position="442"/>
    </location>
</feature>
<keyword evidence="15 18" id="KW-0472">Membrane</keyword>
<evidence type="ECO:0000256" key="17">
    <source>
        <dbReference type="SAM" id="MobiDB-lite"/>
    </source>
</evidence>
<evidence type="ECO:0000256" key="14">
    <source>
        <dbReference type="ARBA" id="ARBA00023065"/>
    </source>
</evidence>
<keyword evidence="7 18" id="KW-0812">Transmembrane</keyword>
<dbReference type="GO" id="GO:0008273">
    <property type="term" value="F:calcium, potassium:sodium antiporter activity"/>
    <property type="evidence" value="ECO:0007669"/>
    <property type="project" value="TreeGrafter"/>
</dbReference>
<dbReference type="FunFam" id="1.20.1420.30:FF:000009">
    <property type="entry name" value="sodium/potassium/calcium exchanger 5 isoform X2"/>
    <property type="match status" value="1"/>
</dbReference>
<dbReference type="PANTHER" id="PTHR10846">
    <property type="entry name" value="SODIUM/POTASSIUM/CALCIUM EXCHANGER"/>
    <property type="match status" value="1"/>
</dbReference>
<dbReference type="InterPro" id="IPR004837">
    <property type="entry name" value="NaCa_Exmemb"/>
</dbReference>
<keyword evidence="11" id="KW-0630">Potassium</keyword>
<dbReference type="AlphaFoldDB" id="A0A1I8G715"/>
<dbReference type="Proteomes" id="UP000095280">
    <property type="component" value="Unplaced"/>
</dbReference>
<accession>A0A1I8G715</accession>
<keyword evidence="13" id="KW-0915">Sodium</keyword>
<evidence type="ECO:0000256" key="1">
    <source>
        <dbReference type="ARBA" id="ARBA00004141"/>
    </source>
</evidence>
<evidence type="ECO:0000256" key="7">
    <source>
        <dbReference type="ARBA" id="ARBA00022692"/>
    </source>
</evidence>
<evidence type="ECO:0000256" key="18">
    <source>
        <dbReference type="SAM" id="Phobius"/>
    </source>
</evidence>
<feature type="transmembrane region" description="Helical" evidence="18">
    <location>
        <begin position="250"/>
        <end position="266"/>
    </location>
</feature>
<evidence type="ECO:0000256" key="3">
    <source>
        <dbReference type="ARBA" id="ARBA00022448"/>
    </source>
</evidence>
<feature type="transmembrane region" description="Helical" evidence="18">
    <location>
        <begin position="189"/>
        <end position="219"/>
    </location>
</feature>
<keyword evidence="4" id="KW-0050">Antiport</keyword>
<keyword evidence="9" id="KW-0106">Calcium</keyword>